<dbReference type="AlphaFoldDB" id="A0A1B4FHP5"/>
<feature type="region of interest" description="Disordered" evidence="1">
    <location>
        <begin position="1"/>
        <end position="32"/>
    </location>
</feature>
<proteinExistence type="predicted"/>
<sequence length="77" mass="8548">MTGNLPERAGWKVASRSRLGSRAGVGWRPDTLEAADTGPWGGKYRPIVALRRRVRRAMIPAAAFAQDIRKIIPQDHL</sequence>
<dbReference type="Proteomes" id="UP000062519">
    <property type="component" value="Chromosome 1"/>
</dbReference>
<accession>A0A1B4FHP5</accession>
<organism evidence="2 3">
    <name type="scientific">Burkholderia mayonis</name>
    <dbReference type="NCBI Taxonomy" id="1385591"/>
    <lineage>
        <taxon>Bacteria</taxon>
        <taxon>Pseudomonadati</taxon>
        <taxon>Pseudomonadota</taxon>
        <taxon>Betaproteobacteria</taxon>
        <taxon>Burkholderiales</taxon>
        <taxon>Burkholderiaceae</taxon>
        <taxon>Burkholderia</taxon>
        <taxon>pseudomallei group</taxon>
    </lineage>
</organism>
<reference evidence="2 3" key="1">
    <citation type="submission" date="2015-12" db="EMBL/GenBank/DDBJ databases">
        <title>Diversity of Burkholderia near neighbor genomes.</title>
        <authorList>
            <person name="Sahl J."/>
            <person name="Wagner D."/>
            <person name="Keim P."/>
        </authorList>
    </citation>
    <scope>NUCLEOTIDE SEQUENCE [LARGE SCALE GENOMIC DNA]</scope>
    <source>
        <strain evidence="2 3">BDU6</strain>
    </source>
</reference>
<gene>
    <name evidence="2" type="ORF">WS70_16280</name>
</gene>
<name>A0A1B4FHP5_9BURK</name>
<evidence type="ECO:0000313" key="2">
    <source>
        <dbReference type="EMBL" id="AOJ03196.1"/>
    </source>
</evidence>
<keyword evidence="3" id="KW-1185">Reference proteome</keyword>
<dbReference type="EMBL" id="CP013386">
    <property type="protein sequence ID" value="AOJ03196.1"/>
    <property type="molecule type" value="Genomic_DNA"/>
</dbReference>
<protein>
    <submittedName>
        <fullName evidence="2">Uncharacterized protein</fullName>
    </submittedName>
</protein>
<evidence type="ECO:0000313" key="3">
    <source>
        <dbReference type="Proteomes" id="UP000062519"/>
    </source>
</evidence>
<dbReference type="KEGG" id="buu:WS70_16280"/>
<evidence type="ECO:0000256" key="1">
    <source>
        <dbReference type="SAM" id="MobiDB-lite"/>
    </source>
</evidence>